<dbReference type="RefSeq" id="WP_013301074.1">
    <property type="nucleotide sequence ID" value="NC_014414.1"/>
</dbReference>
<feature type="domain" description="GST C-terminal" evidence="2">
    <location>
        <begin position="87"/>
        <end position="208"/>
    </location>
</feature>
<dbReference type="Proteomes" id="UP000001302">
    <property type="component" value="Chromosome"/>
</dbReference>
<protein>
    <submittedName>
        <fullName evidence="3">Glutathione S-transferase</fullName>
    </submittedName>
</protein>
<dbReference type="SFLD" id="SFLDS00019">
    <property type="entry name" value="Glutathione_Transferase_(cytos"/>
    <property type="match status" value="1"/>
</dbReference>
<dbReference type="GO" id="GO:0016740">
    <property type="term" value="F:transferase activity"/>
    <property type="evidence" value="ECO:0007669"/>
    <property type="project" value="UniProtKB-KW"/>
</dbReference>
<reference evidence="4" key="1">
    <citation type="submission" date="2010-08" db="EMBL/GenBank/DDBJ databases">
        <title>Genome sequence of Parvularcula bermudensis HTCC2503.</title>
        <authorList>
            <person name="Kang D.-M."/>
            <person name="Oh H.-M."/>
            <person name="Cho J.-C."/>
        </authorList>
    </citation>
    <scope>NUCLEOTIDE SEQUENCE [LARGE SCALE GENOMIC DNA]</scope>
    <source>
        <strain evidence="4">ATCC BAA-594 / HTCC2503 / KCTC 12087</strain>
    </source>
</reference>
<keyword evidence="4" id="KW-1185">Reference proteome</keyword>
<dbReference type="Gene3D" id="3.40.30.10">
    <property type="entry name" value="Glutaredoxin"/>
    <property type="match status" value="1"/>
</dbReference>
<dbReference type="SUPFAM" id="SSF52833">
    <property type="entry name" value="Thioredoxin-like"/>
    <property type="match status" value="1"/>
</dbReference>
<dbReference type="Pfam" id="PF13409">
    <property type="entry name" value="GST_N_2"/>
    <property type="match status" value="1"/>
</dbReference>
<dbReference type="HOGENOM" id="CLU_011226_6_2_5"/>
<accession>E0TFY1</accession>
<dbReference type="Gene3D" id="1.20.1050.10">
    <property type="match status" value="1"/>
</dbReference>
<dbReference type="SFLD" id="SFLDG01150">
    <property type="entry name" value="Main.1:_Beta-like"/>
    <property type="match status" value="1"/>
</dbReference>
<dbReference type="PROSITE" id="PS50404">
    <property type="entry name" value="GST_NTER"/>
    <property type="match status" value="1"/>
</dbReference>
<dbReference type="EMBL" id="CP002156">
    <property type="protein sequence ID" value="ADM10100.1"/>
    <property type="molecule type" value="Genomic_DNA"/>
</dbReference>
<dbReference type="eggNOG" id="COG0625">
    <property type="taxonomic scope" value="Bacteria"/>
</dbReference>
<dbReference type="OrthoDB" id="9810080at2"/>
<dbReference type="AlphaFoldDB" id="E0TFY1"/>
<dbReference type="PANTHER" id="PTHR44051:SF19">
    <property type="entry name" value="DISULFIDE-BOND OXIDOREDUCTASE YFCG"/>
    <property type="match status" value="1"/>
</dbReference>
<dbReference type="SUPFAM" id="SSF47616">
    <property type="entry name" value="GST C-terminal domain-like"/>
    <property type="match status" value="1"/>
</dbReference>
<dbReference type="SFLD" id="SFLDG00358">
    <property type="entry name" value="Main_(cytGST)"/>
    <property type="match status" value="1"/>
</dbReference>
<evidence type="ECO:0000259" key="2">
    <source>
        <dbReference type="PROSITE" id="PS50405"/>
    </source>
</evidence>
<dbReference type="InterPro" id="IPR036249">
    <property type="entry name" value="Thioredoxin-like_sf"/>
</dbReference>
<dbReference type="STRING" id="314260.PB2503_10244"/>
<dbReference type="InterPro" id="IPR036282">
    <property type="entry name" value="Glutathione-S-Trfase_C_sf"/>
</dbReference>
<dbReference type="Pfam" id="PF13410">
    <property type="entry name" value="GST_C_2"/>
    <property type="match status" value="1"/>
</dbReference>
<evidence type="ECO:0000259" key="1">
    <source>
        <dbReference type="PROSITE" id="PS50404"/>
    </source>
</evidence>
<dbReference type="PROSITE" id="PS50405">
    <property type="entry name" value="GST_CTER"/>
    <property type="match status" value="1"/>
</dbReference>
<dbReference type="KEGG" id="pbr:PB2503_10244"/>
<gene>
    <name evidence="3" type="ordered locus">PB2503_10244</name>
</gene>
<sequence length="208" mass="23214">MTAVLMGRPRSINVRKALWALDEVGADYRHEPWGEAGLSLNSDAFVALNPNRLVPVYREGEIVLWESNSICRFVARKAAREDLLPQDFVAAAAVEMWMDWSATTLAAAWRYAFMALMRDKPGYDDPGAIARSVTEWNGRLALLDAHLAAGGPYACGDHFTLADICLGLNVHRWRATPIDHAALPALLAYDARLRDRQAYRHWAEPDLA</sequence>
<dbReference type="InterPro" id="IPR040079">
    <property type="entry name" value="Glutathione_S-Trfase"/>
</dbReference>
<feature type="domain" description="GST N-terminal" evidence="1">
    <location>
        <begin position="1"/>
        <end position="82"/>
    </location>
</feature>
<proteinExistence type="predicted"/>
<organism evidence="3 4">
    <name type="scientific">Parvularcula bermudensis (strain ATCC BAA-594 / HTCC2503 / KCTC 12087)</name>
    <dbReference type="NCBI Taxonomy" id="314260"/>
    <lineage>
        <taxon>Bacteria</taxon>
        <taxon>Pseudomonadati</taxon>
        <taxon>Pseudomonadota</taxon>
        <taxon>Alphaproteobacteria</taxon>
        <taxon>Parvularculales</taxon>
        <taxon>Parvularculaceae</taxon>
        <taxon>Parvularcula</taxon>
    </lineage>
</organism>
<name>E0TFY1_PARBH</name>
<reference evidence="3 4" key="2">
    <citation type="journal article" date="2011" name="J. Bacteriol.">
        <title>Complete genome sequence of strain HTCC2503T of Parvularcula bermudensis, the type species of the order "Parvularculales" in the class Alphaproteobacteria.</title>
        <authorList>
            <person name="Oh H.M."/>
            <person name="Kang I."/>
            <person name="Vergin K.L."/>
            <person name="Kang D."/>
            <person name="Rhee K.H."/>
            <person name="Giovannoni S.J."/>
            <person name="Cho J.C."/>
        </authorList>
    </citation>
    <scope>NUCLEOTIDE SEQUENCE [LARGE SCALE GENOMIC DNA]</scope>
    <source>
        <strain evidence="4">ATCC BAA-594 / HTCC2503 / KCTC 12087</strain>
    </source>
</reference>
<evidence type="ECO:0000313" key="3">
    <source>
        <dbReference type="EMBL" id="ADM10100.1"/>
    </source>
</evidence>
<dbReference type="InterPro" id="IPR004045">
    <property type="entry name" value="Glutathione_S-Trfase_N"/>
</dbReference>
<keyword evidence="3" id="KW-0808">Transferase</keyword>
<dbReference type="InterPro" id="IPR010987">
    <property type="entry name" value="Glutathione-S-Trfase_C-like"/>
</dbReference>
<dbReference type="PANTHER" id="PTHR44051">
    <property type="entry name" value="GLUTATHIONE S-TRANSFERASE-RELATED"/>
    <property type="match status" value="1"/>
</dbReference>
<evidence type="ECO:0000313" key="4">
    <source>
        <dbReference type="Proteomes" id="UP000001302"/>
    </source>
</evidence>